<reference evidence="2" key="5">
    <citation type="submission" date="2023-12" db="EMBL/GenBank/DDBJ databases">
        <authorList>
            <person name="Sun Q."/>
            <person name="Inoue M."/>
        </authorList>
    </citation>
    <scope>NUCLEOTIDE SEQUENCE</scope>
    <source>
        <strain evidence="2">JCM 10664</strain>
    </source>
</reference>
<evidence type="ECO:0008006" key="6">
    <source>
        <dbReference type="Google" id="ProtNLM"/>
    </source>
</evidence>
<evidence type="ECO:0000313" key="4">
    <source>
        <dbReference type="Proteomes" id="UP000597989"/>
    </source>
</evidence>
<dbReference type="RefSeq" id="WP_188984088.1">
    <property type="nucleotide sequence ID" value="NZ_BAAAHC010000005.1"/>
</dbReference>
<evidence type="ECO:0000313" key="5">
    <source>
        <dbReference type="Proteomes" id="UP001500220"/>
    </source>
</evidence>
<dbReference type="EMBL" id="BAAAHC010000005">
    <property type="protein sequence ID" value="GAA0510316.1"/>
    <property type="molecule type" value="Genomic_DNA"/>
</dbReference>
<name>A0A917JH86_9PSEU</name>
<evidence type="ECO:0000313" key="2">
    <source>
        <dbReference type="EMBL" id="GAA0510316.1"/>
    </source>
</evidence>
<reference evidence="3 4" key="2">
    <citation type="journal article" date="2014" name="Int. J. Syst. Evol. Microbiol.">
        <title>Complete genome sequence of Corynebacterium casei LMG S-19264T (=DSM 44701T), isolated from a smear-ripened cheese.</title>
        <authorList>
            <consortium name="US DOE Joint Genome Institute (JGI-PGF)"/>
            <person name="Walter F."/>
            <person name="Albersmeier A."/>
            <person name="Kalinowski J."/>
            <person name="Ruckert C."/>
        </authorList>
    </citation>
    <scope>NUCLEOTIDE SEQUENCE [LARGE SCALE GENOMIC DNA]</scope>
    <source>
        <strain evidence="3 4">CGMCC 4.7206</strain>
    </source>
</reference>
<evidence type="ECO:0000256" key="1">
    <source>
        <dbReference type="SAM" id="Phobius"/>
    </source>
</evidence>
<keyword evidence="1" id="KW-1133">Transmembrane helix</keyword>
<dbReference type="NCBIfam" id="NF041390">
    <property type="entry name" value="TadE_Rv3655c"/>
    <property type="match status" value="1"/>
</dbReference>
<gene>
    <name evidence="2" type="ORF">GCM10009545_10410</name>
    <name evidence="3" type="ORF">GCM10011581_00160</name>
</gene>
<dbReference type="Proteomes" id="UP001500220">
    <property type="component" value="Unassembled WGS sequence"/>
</dbReference>
<protein>
    <recommendedName>
        <fullName evidence="6">Pilus assembly protein TadE</fullName>
    </recommendedName>
</protein>
<reference evidence="5" key="3">
    <citation type="journal article" date="2019" name="Int. J. Syst. Evol. Microbiol.">
        <title>The Global Catalogue of Microorganisms (GCM) 10K type strain sequencing project: providing services to taxonomists for standard genome sequencing and annotation.</title>
        <authorList>
            <consortium name="The Broad Institute Genomics Platform"/>
            <consortium name="The Broad Institute Genome Sequencing Center for Infectious Disease"/>
            <person name="Wu L."/>
            <person name="Ma J."/>
        </authorList>
    </citation>
    <scope>NUCLEOTIDE SEQUENCE [LARGE SCALE GENOMIC DNA]</scope>
    <source>
        <strain evidence="5">JCM 10664</strain>
    </source>
</reference>
<comment type="caution">
    <text evidence="3">The sequence shown here is derived from an EMBL/GenBank/DDBJ whole genome shotgun (WGS) entry which is preliminary data.</text>
</comment>
<keyword evidence="5" id="KW-1185">Reference proteome</keyword>
<dbReference type="Proteomes" id="UP000597989">
    <property type="component" value="Unassembled WGS sequence"/>
</dbReference>
<sequence>MVAQVAAPRPEERDAGTVTVEAALGICSVVAVFLLVLAGMGAVVGHLRCTDAAVEAARLAARGDRTRADEAAARIAPAGATLAVRIEGDVVHTEVSAPLSGGLLPGRWLHARAVAVLEPGVAP</sequence>
<accession>A0A917JH86</accession>
<feature type="transmembrane region" description="Helical" evidence="1">
    <location>
        <begin position="22"/>
        <end position="44"/>
    </location>
</feature>
<dbReference type="EMBL" id="BMMT01000001">
    <property type="protein sequence ID" value="GGI67334.1"/>
    <property type="molecule type" value="Genomic_DNA"/>
</dbReference>
<evidence type="ECO:0000313" key="3">
    <source>
        <dbReference type="EMBL" id="GGI67334.1"/>
    </source>
</evidence>
<reference evidence="2" key="1">
    <citation type="journal article" date="2014" name="Int. J. Syst. Evol. Microbiol.">
        <title>Complete genome of a new Firmicutes species belonging to the dominant human colonic microbiota ('Ruminococcus bicirculans') reveals two chromosomes and a selective capacity to utilize plant glucans.</title>
        <authorList>
            <consortium name="NISC Comparative Sequencing Program"/>
            <person name="Wegmann U."/>
            <person name="Louis P."/>
            <person name="Goesmann A."/>
            <person name="Henrissat B."/>
            <person name="Duncan S.H."/>
            <person name="Flint H.J."/>
        </authorList>
    </citation>
    <scope>NUCLEOTIDE SEQUENCE</scope>
    <source>
        <strain evidence="2">JCM 10664</strain>
    </source>
</reference>
<keyword evidence="1" id="KW-0472">Membrane</keyword>
<keyword evidence="1" id="KW-0812">Transmembrane</keyword>
<dbReference type="InterPro" id="IPR049790">
    <property type="entry name" value="Rv3655c/TadE"/>
</dbReference>
<organism evidence="3 4">
    <name type="scientific">Saccharopolyspora thermophila</name>
    <dbReference type="NCBI Taxonomy" id="89367"/>
    <lineage>
        <taxon>Bacteria</taxon>
        <taxon>Bacillati</taxon>
        <taxon>Actinomycetota</taxon>
        <taxon>Actinomycetes</taxon>
        <taxon>Pseudonocardiales</taxon>
        <taxon>Pseudonocardiaceae</taxon>
        <taxon>Saccharopolyspora</taxon>
    </lineage>
</organism>
<proteinExistence type="predicted"/>
<dbReference type="AlphaFoldDB" id="A0A917JH86"/>
<reference evidence="3" key="4">
    <citation type="submission" date="2020-09" db="EMBL/GenBank/DDBJ databases">
        <authorList>
            <person name="Sun Q."/>
            <person name="Zhou Y."/>
        </authorList>
    </citation>
    <scope>NUCLEOTIDE SEQUENCE</scope>
    <source>
        <strain evidence="3">CGMCC 4.7206</strain>
    </source>
</reference>